<dbReference type="GO" id="GO:0016758">
    <property type="term" value="F:hexosyltransferase activity"/>
    <property type="evidence" value="ECO:0007669"/>
    <property type="project" value="TreeGrafter"/>
</dbReference>
<dbReference type="InterPro" id="IPR028098">
    <property type="entry name" value="Glyco_trans_4-like_N"/>
</dbReference>
<dbReference type="InterPro" id="IPR050194">
    <property type="entry name" value="Glycosyltransferase_grp1"/>
</dbReference>
<evidence type="ECO:0000259" key="2">
    <source>
        <dbReference type="Pfam" id="PF00534"/>
    </source>
</evidence>
<dbReference type="InterPro" id="IPR001296">
    <property type="entry name" value="Glyco_trans_1"/>
</dbReference>
<protein>
    <submittedName>
        <fullName evidence="4">Glycosyltransferase family 4 protein</fullName>
    </submittedName>
</protein>
<keyword evidence="5" id="KW-1185">Reference proteome</keyword>
<dbReference type="EMBL" id="JTJC03000001">
    <property type="protein sequence ID" value="NHC33910.1"/>
    <property type="molecule type" value="Genomic_DNA"/>
</dbReference>
<organism evidence="4 5">
    <name type="scientific">Scytonema millei VB511283</name>
    <dbReference type="NCBI Taxonomy" id="1245923"/>
    <lineage>
        <taxon>Bacteria</taxon>
        <taxon>Bacillati</taxon>
        <taxon>Cyanobacteriota</taxon>
        <taxon>Cyanophyceae</taxon>
        <taxon>Nostocales</taxon>
        <taxon>Scytonemataceae</taxon>
        <taxon>Scytonema</taxon>
    </lineage>
</organism>
<evidence type="ECO:0000313" key="5">
    <source>
        <dbReference type="Proteomes" id="UP000031532"/>
    </source>
</evidence>
<evidence type="ECO:0000256" key="1">
    <source>
        <dbReference type="SAM" id="Phobius"/>
    </source>
</evidence>
<dbReference type="RefSeq" id="WP_039715383.1">
    <property type="nucleotide sequence ID" value="NZ_JTJC03000001.1"/>
</dbReference>
<name>A0A9X5E297_9CYAN</name>
<keyword evidence="1" id="KW-0812">Transmembrane</keyword>
<feature type="domain" description="Glycosyltransferase subfamily 4-like N-terminal" evidence="3">
    <location>
        <begin position="51"/>
        <end position="200"/>
    </location>
</feature>
<dbReference type="CDD" id="cd03801">
    <property type="entry name" value="GT4_PimA-like"/>
    <property type="match status" value="1"/>
</dbReference>
<feature type="domain" description="Glycosyl transferase family 1" evidence="2">
    <location>
        <begin position="215"/>
        <end position="389"/>
    </location>
</feature>
<dbReference type="Proteomes" id="UP000031532">
    <property type="component" value="Unassembled WGS sequence"/>
</dbReference>
<dbReference type="Pfam" id="PF00534">
    <property type="entry name" value="Glycos_transf_1"/>
    <property type="match status" value="1"/>
</dbReference>
<proteinExistence type="predicted"/>
<gene>
    <name evidence="4" type="ORF">QH73_0004400</name>
</gene>
<dbReference type="PANTHER" id="PTHR45947">
    <property type="entry name" value="SULFOQUINOVOSYL TRANSFERASE SQD2"/>
    <property type="match status" value="1"/>
</dbReference>
<comment type="caution">
    <text evidence="4">The sequence shown here is derived from an EMBL/GenBank/DDBJ whole genome shotgun (WGS) entry which is preliminary data.</text>
</comment>
<feature type="transmembrane region" description="Helical" evidence="1">
    <location>
        <begin position="87"/>
        <end position="109"/>
    </location>
</feature>
<accession>A0A9X5E297</accession>
<evidence type="ECO:0000259" key="3">
    <source>
        <dbReference type="Pfam" id="PF13439"/>
    </source>
</evidence>
<dbReference type="Pfam" id="PF13439">
    <property type="entry name" value="Glyco_transf_4"/>
    <property type="match status" value="1"/>
</dbReference>
<dbReference type="SUPFAM" id="SSF53756">
    <property type="entry name" value="UDP-Glycosyltransferase/glycogen phosphorylase"/>
    <property type="match status" value="1"/>
</dbReference>
<keyword evidence="1" id="KW-0472">Membrane</keyword>
<evidence type="ECO:0000313" key="4">
    <source>
        <dbReference type="EMBL" id="NHC33910.1"/>
    </source>
</evidence>
<dbReference type="AlphaFoldDB" id="A0A9X5E297"/>
<reference evidence="4 5" key="1">
    <citation type="journal article" date="2015" name="Genome Announc.">
        <title>Draft Genome Sequence of the Terrestrial Cyanobacterium Scytonema millei VB511283, Isolated from Eastern India.</title>
        <authorList>
            <person name="Sen D."/>
            <person name="Chandrababunaidu M.M."/>
            <person name="Singh D."/>
            <person name="Sanghi N."/>
            <person name="Ghorai A."/>
            <person name="Mishra G.P."/>
            <person name="Madduluri M."/>
            <person name="Adhikary S.P."/>
            <person name="Tripathy S."/>
        </authorList>
    </citation>
    <scope>NUCLEOTIDE SEQUENCE [LARGE SCALE GENOMIC DNA]</scope>
    <source>
        <strain evidence="4 5">VB511283</strain>
    </source>
</reference>
<dbReference type="OrthoDB" id="73743at2"/>
<sequence length="407" mass="46330">MTTQSLALDAASASQAPDILIVSRVFPPDPGGIQDYTYNRCLQDPDRAIVLTAAHPGDKEFDRLQPFPVHRWLVPGFLHTFFDRTGWLGGVLKQLLYAIESFIVALLLYRRYRYRYIEWFHGFDFPVLLLLSYLLPIRFFIYLHGNDLLCPLSNSIFQALFQHTLQRAQGIVCNSRFTQDFLKERCQFNTPTYIINPAIGVEKFGNLDRIPNLRTELRAQHGIPETAVVLLSVGRLVRRKGFDRAIENLPALVAEGIDVYYFICGRGPMESELKSLATRLGVDRRVFFTGYVPDDRLASYYAACDLFIMPTFFDAAAKSIEGFGIVYLEAGYFAKPVIAARLGGVTDAVRHEENGLLVDPNFPTELANALLRLCQDRQLRERLGSRGKELAERKPLHRSVYLQEIRT</sequence>
<feature type="transmembrane region" description="Helical" evidence="1">
    <location>
        <begin position="121"/>
        <end position="143"/>
    </location>
</feature>
<dbReference type="PANTHER" id="PTHR45947:SF3">
    <property type="entry name" value="SULFOQUINOVOSYL TRANSFERASE SQD2"/>
    <property type="match status" value="1"/>
</dbReference>
<dbReference type="Gene3D" id="3.40.50.2000">
    <property type="entry name" value="Glycogen Phosphorylase B"/>
    <property type="match status" value="2"/>
</dbReference>
<keyword evidence="1" id="KW-1133">Transmembrane helix</keyword>